<dbReference type="NCBIfam" id="TIGR01656">
    <property type="entry name" value="Histidinol-ppas"/>
    <property type="match status" value="1"/>
</dbReference>
<evidence type="ECO:0000256" key="1">
    <source>
        <dbReference type="ARBA" id="ARBA00004496"/>
    </source>
</evidence>
<feature type="binding site" evidence="10">
    <location>
        <position position="9"/>
    </location>
    <ligand>
        <name>Mg(2+)</name>
        <dbReference type="ChEBI" id="CHEBI:18420"/>
    </ligand>
</feature>
<comment type="cofactor">
    <cofactor evidence="10">
        <name>Mg(2+)</name>
        <dbReference type="ChEBI" id="CHEBI:18420"/>
    </cofactor>
</comment>
<evidence type="ECO:0000313" key="12">
    <source>
        <dbReference type="Proteomes" id="UP000177942"/>
    </source>
</evidence>
<keyword evidence="4 7" id="KW-0378">Hydrolase</keyword>
<evidence type="ECO:0000256" key="9">
    <source>
        <dbReference type="PIRSR" id="PIRSR004682-3"/>
    </source>
</evidence>
<feature type="binding site" evidence="10">
    <location>
        <position position="11"/>
    </location>
    <ligand>
        <name>Mg(2+)</name>
        <dbReference type="ChEBI" id="CHEBI:18420"/>
    </ligand>
</feature>
<evidence type="ECO:0000256" key="7">
    <source>
        <dbReference type="PIRNR" id="PIRNR004682"/>
    </source>
</evidence>
<comment type="caution">
    <text evidence="11">The sequence shown here is derived from an EMBL/GenBank/DDBJ whole genome shotgun (WGS) entry which is preliminary data.</text>
</comment>
<evidence type="ECO:0000256" key="10">
    <source>
        <dbReference type="PIRSR" id="PIRSR004682-4"/>
    </source>
</evidence>
<keyword evidence="5 7" id="KW-0119">Carbohydrate metabolism</keyword>
<dbReference type="InterPro" id="IPR023214">
    <property type="entry name" value="HAD_sf"/>
</dbReference>
<feature type="binding site" evidence="10">
    <location>
        <position position="105"/>
    </location>
    <ligand>
        <name>Zn(2+)</name>
        <dbReference type="ChEBI" id="CHEBI:29105"/>
    </ligand>
</feature>
<comment type="cofactor">
    <cofactor evidence="10">
        <name>Zn(2+)</name>
        <dbReference type="ChEBI" id="CHEBI:29105"/>
    </cofactor>
</comment>
<reference evidence="11 12" key="1">
    <citation type="journal article" date="2016" name="Nat. Commun.">
        <title>Thousands of microbial genomes shed light on interconnected biogeochemical processes in an aquifer system.</title>
        <authorList>
            <person name="Anantharaman K."/>
            <person name="Brown C.T."/>
            <person name="Hug L.A."/>
            <person name="Sharon I."/>
            <person name="Castelle C.J."/>
            <person name="Probst A.J."/>
            <person name="Thomas B.C."/>
            <person name="Singh A."/>
            <person name="Wilkins M.J."/>
            <person name="Karaoz U."/>
            <person name="Brodie E.L."/>
            <person name="Williams K.H."/>
            <person name="Hubbard S.S."/>
            <person name="Banfield J.F."/>
        </authorList>
    </citation>
    <scope>NUCLEOTIDE SEQUENCE [LARGE SCALE GENOMIC DNA]</scope>
</reference>
<dbReference type="EC" id="3.1.3.-" evidence="7"/>
<dbReference type="CDD" id="cd07503">
    <property type="entry name" value="HAD_HisB-N"/>
    <property type="match status" value="1"/>
</dbReference>
<evidence type="ECO:0000256" key="6">
    <source>
        <dbReference type="ARBA" id="ARBA00031828"/>
    </source>
</evidence>
<dbReference type="PANTHER" id="PTHR42891:SF1">
    <property type="entry name" value="D-GLYCERO-BETA-D-MANNO-HEPTOSE-1,7-BISPHOSPHATE 7-PHOSPHATASE"/>
    <property type="match status" value="1"/>
</dbReference>
<keyword evidence="2 7" id="KW-0963">Cytoplasm</keyword>
<dbReference type="GO" id="GO:0016791">
    <property type="term" value="F:phosphatase activity"/>
    <property type="evidence" value="ECO:0007669"/>
    <property type="project" value="InterPro"/>
</dbReference>
<organism evidence="11 12">
    <name type="scientific">Candidatus Harrisonbacteria bacterium RIFCSPLOWO2_01_FULL_44_18</name>
    <dbReference type="NCBI Taxonomy" id="1798407"/>
    <lineage>
        <taxon>Bacteria</taxon>
        <taxon>Candidatus Harrisoniibacteriota</taxon>
    </lineage>
</organism>
<dbReference type="InterPro" id="IPR006549">
    <property type="entry name" value="HAD-SF_hydro_IIIA"/>
</dbReference>
<feature type="binding site" evidence="10">
    <location>
        <position position="92"/>
    </location>
    <ligand>
        <name>Zn(2+)</name>
        <dbReference type="ChEBI" id="CHEBI:29105"/>
    </ligand>
</feature>
<dbReference type="EMBL" id="MHJJ01000011">
    <property type="protein sequence ID" value="OGY65339.1"/>
    <property type="molecule type" value="Genomic_DNA"/>
</dbReference>
<feature type="site" description="Stabilizes the phosphoryl group" evidence="9">
    <location>
        <position position="51"/>
    </location>
</feature>
<accession>A0A1G1ZLM0</accession>
<keyword evidence="10" id="KW-0460">Magnesium</keyword>
<feature type="site" description="Stabilizes the phosphoryl group" evidence="9">
    <location>
        <position position="109"/>
    </location>
</feature>
<gene>
    <name evidence="11" type="ORF">A3A16_02735</name>
</gene>
<feature type="active site" description="Nucleophile" evidence="8">
    <location>
        <position position="11"/>
    </location>
</feature>
<protein>
    <recommendedName>
        <fullName evidence="6 7">D,D-heptose 1,7-bisphosphate phosphatase</fullName>
        <ecNumber evidence="7">3.1.3.-</ecNumber>
    </recommendedName>
</protein>
<keyword evidence="10" id="KW-0862">Zinc</keyword>
<evidence type="ECO:0000256" key="5">
    <source>
        <dbReference type="ARBA" id="ARBA00023277"/>
    </source>
</evidence>
<name>A0A1G1ZLM0_9BACT</name>
<evidence type="ECO:0000256" key="2">
    <source>
        <dbReference type="ARBA" id="ARBA00022490"/>
    </source>
</evidence>
<dbReference type="AlphaFoldDB" id="A0A1G1ZLM0"/>
<dbReference type="PIRSF" id="PIRSF004682">
    <property type="entry name" value="GmhB"/>
    <property type="match status" value="1"/>
</dbReference>
<dbReference type="GO" id="GO:0005737">
    <property type="term" value="C:cytoplasm"/>
    <property type="evidence" value="ECO:0007669"/>
    <property type="project" value="UniProtKB-SubCell"/>
</dbReference>
<sequence length="186" mass="21051">MKQKAVFLDRDGTINKETDLLKNLSQLRLLPNVGKAIKKLNLLKYLVIIITNQPVIARGWATEQDVDYAHSVLLERLKRAGARVQGIYYCPHHPNANLKQYRIRCSCRKPNIGMIKKALRIFNIDPNKSFIVGDRTADILAGKRAGLKSILVKTGYGGQDRKYQAAADFQAKNLYRAVDIIKKYGL</sequence>
<evidence type="ECO:0000256" key="8">
    <source>
        <dbReference type="PIRSR" id="PIRSR004682-1"/>
    </source>
</evidence>
<dbReference type="Pfam" id="PF13242">
    <property type="entry name" value="Hydrolase_like"/>
    <property type="match status" value="1"/>
</dbReference>
<comment type="subcellular location">
    <subcellularLocation>
        <location evidence="1 7">Cytoplasm</location>
    </subcellularLocation>
</comment>
<evidence type="ECO:0000256" key="4">
    <source>
        <dbReference type="ARBA" id="ARBA00022801"/>
    </source>
</evidence>
<dbReference type="InterPro" id="IPR036412">
    <property type="entry name" value="HAD-like_sf"/>
</dbReference>
<feature type="site" description="Contributes to substrate recognition" evidence="9">
    <location>
        <position position="108"/>
    </location>
</feature>
<keyword evidence="3 10" id="KW-0479">Metal-binding</keyword>
<dbReference type="Gene3D" id="3.40.50.1000">
    <property type="entry name" value="HAD superfamily/HAD-like"/>
    <property type="match status" value="1"/>
</dbReference>
<dbReference type="Proteomes" id="UP000177942">
    <property type="component" value="Unassembled WGS sequence"/>
</dbReference>
<comment type="similarity">
    <text evidence="7">Belongs to the gmhB family.</text>
</comment>
<dbReference type="STRING" id="1798407.A3A16_02735"/>
<dbReference type="InterPro" id="IPR006543">
    <property type="entry name" value="Histidinol-phos"/>
</dbReference>
<dbReference type="SUPFAM" id="SSF56784">
    <property type="entry name" value="HAD-like"/>
    <property type="match status" value="1"/>
</dbReference>
<dbReference type="InterPro" id="IPR004446">
    <property type="entry name" value="Heptose_bisP_phosphatase"/>
</dbReference>
<evidence type="ECO:0000256" key="3">
    <source>
        <dbReference type="ARBA" id="ARBA00022723"/>
    </source>
</evidence>
<dbReference type="NCBIfam" id="TIGR01662">
    <property type="entry name" value="HAD-SF-IIIA"/>
    <property type="match status" value="1"/>
</dbReference>
<dbReference type="GO" id="GO:0046872">
    <property type="term" value="F:metal ion binding"/>
    <property type="evidence" value="ECO:0007669"/>
    <property type="project" value="UniProtKB-KW"/>
</dbReference>
<feature type="binding site" evidence="10">
    <location>
        <position position="90"/>
    </location>
    <ligand>
        <name>Zn(2+)</name>
        <dbReference type="ChEBI" id="CHEBI:29105"/>
    </ligand>
</feature>
<evidence type="ECO:0000313" key="11">
    <source>
        <dbReference type="EMBL" id="OGY65339.1"/>
    </source>
</evidence>
<feature type="binding site" evidence="10">
    <location>
        <position position="107"/>
    </location>
    <ligand>
        <name>Zn(2+)</name>
        <dbReference type="ChEBI" id="CHEBI:29105"/>
    </ligand>
</feature>
<feature type="binding site" evidence="10">
    <location>
        <position position="134"/>
    </location>
    <ligand>
        <name>Mg(2+)</name>
        <dbReference type="ChEBI" id="CHEBI:18420"/>
    </ligand>
</feature>
<dbReference type="PANTHER" id="PTHR42891">
    <property type="entry name" value="D-GLYCERO-BETA-D-MANNO-HEPTOSE-1,7-BISPHOSPHATE 7-PHOSPHATASE"/>
    <property type="match status" value="1"/>
</dbReference>
<proteinExistence type="inferred from homology"/>
<dbReference type="GO" id="GO:0005975">
    <property type="term" value="P:carbohydrate metabolic process"/>
    <property type="evidence" value="ECO:0007669"/>
    <property type="project" value="InterPro"/>
</dbReference>
<feature type="active site" description="Nucleophile" evidence="8">
    <location>
        <position position="9"/>
    </location>
</feature>